<dbReference type="PANTHER" id="PTHR12136">
    <property type="entry name" value="ENHANCED DISEASE RESISTANCE-RELATED"/>
    <property type="match status" value="1"/>
</dbReference>
<sequence>DRYVEASIDVFSSVAAKHTLSLVVGAAKKLVIDVGFVIEGQSEDELPERLIGGFRIRYPDLTLTRVLFVVAVFVKQTMLGRAMEARAADEEDDDDVVKRELQFQQHYYGSAASTMTGDTDVQDGLQHALQWSNDEEAANTWDRLDCTTVNVRGDLYQYDQQKFPSLPALMTLVSFDAFQTSTGVYSAVQDPRCEANKIWKENERKFLFVVNWRMTPVQFVLTFAVDLSSEIFTSDKPFARLFHRFIAMETGERNKRLKVIPRVVEGPWFVKRAIGETPAIIGTKIDTEYYNGYRYMEASIDVYSSSVARHIVSLVTDAAKRLVIDIGFVIEGQSDDELPERMLGGFRVRYPDLQSLRHLEDPE</sequence>
<evidence type="ECO:0000313" key="3">
    <source>
        <dbReference type="Proteomes" id="UP000574390"/>
    </source>
</evidence>
<feature type="domain" description="Protein ENHANCED DISEASE RESISTANCE 2 C-terminal" evidence="1">
    <location>
        <begin position="2"/>
        <end position="58"/>
    </location>
</feature>
<dbReference type="PANTHER" id="PTHR12136:SF41">
    <property type="entry name" value="PLECKSTRIN HOMOLOGY (PH) AND LIPID-BINDING START DOMAINS-CONTAINING PROTEIN"/>
    <property type="match status" value="1"/>
</dbReference>
<dbReference type="InterPro" id="IPR045096">
    <property type="entry name" value="EDR2-like"/>
</dbReference>
<organism evidence="2 3">
    <name type="scientific">Perkinsus olseni</name>
    <name type="common">Perkinsus atlanticus</name>
    <dbReference type="NCBI Taxonomy" id="32597"/>
    <lineage>
        <taxon>Eukaryota</taxon>
        <taxon>Sar</taxon>
        <taxon>Alveolata</taxon>
        <taxon>Perkinsozoa</taxon>
        <taxon>Perkinsea</taxon>
        <taxon>Perkinsida</taxon>
        <taxon>Perkinsidae</taxon>
        <taxon>Perkinsus</taxon>
    </lineage>
</organism>
<dbReference type="EMBL" id="JABANM010000585">
    <property type="protein sequence ID" value="KAF4755698.1"/>
    <property type="molecule type" value="Genomic_DNA"/>
</dbReference>
<dbReference type="AlphaFoldDB" id="A0A7J6UEZ3"/>
<proteinExistence type="predicted"/>
<protein>
    <recommendedName>
        <fullName evidence="1">Protein ENHANCED DISEASE RESISTANCE 2 C-terminal domain-containing protein</fullName>
    </recommendedName>
</protein>
<comment type="caution">
    <text evidence="2">The sequence shown here is derived from an EMBL/GenBank/DDBJ whole genome shotgun (WGS) entry which is preliminary data.</text>
</comment>
<dbReference type="Pfam" id="PF07059">
    <property type="entry name" value="EDR2_C"/>
    <property type="match status" value="2"/>
</dbReference>
<evidence type="ECO:0000313" key="2">
    <source>
        <dbReference type="EMBL" id="KAF4755698.1"/>
    </source>
</evidence>
<name>A0A7J6UEZ3_PEROL</name>
<accession>A0A7J6UEZ3</accession>
<gene>
    <name evidence="2" type="ORF">FOZ62_028094</name>
</gene>
<dbReference type="InterPro" id="IPR009769">
    <property type="entry name" value="EDR2_C"/>
</dbReference>
<feature type="non-terminal residue" evidence="2">
    <location>
        <position position="363"/>
    </location>
</feature>
<evidence type="ECO:0000259" key="1">
    <source>
        <dbReference type="Pfam" id="PF07059"/>
    </source>
</evidence>
<reference evidence="2 3" key="1">
    <citation type="submission" date="2020-04" db="EMBL/GenBank/DDBJ databases">
        <title>Perkinsus olseni comparative genomics.</title>
        <authorList>
            <person name="Bogema D.R."/>
        </authorList>
    </citation>
    <scope>NUCLEOTIDE SEQUENCE [LARGE SCALE GENOMIC DNA]</scope>
    <source>
        <strain evidence="2">ATCC PRA-205</strain>
    </source>
</reference>
<feature type="domain" description="Protein ENHANCED DISEASE RESISTANCE 2 C-terminal" evidence="1">
    <location>
        <begin position="141"/>
        <end position="350"/>
    </location>
</feature>
<dbReference type="Proteomes" id="UP000574390">
    <property type="component" value="Unassembled WGS sequence"/>
</dbReference>